<dbReference type="GO" id="GO:0005886">
    <property type="term" value="C:plasma membrane"/>
    <property type="evidence" value="ECO:0007669"/>
    <property type="project" value="UniProtKB-SubCell"/>
</dbReference>
<dbReference type="InterPro" id="IPR037185">
    <property type="entry name" value="EmrE-like"/>
</dbReference>
<evidence type="ECO:0000256" key="6">
    <source>
        <dbReference type="ARBA" id="ARBA00022556"/>
    </source>
</evidence>
<name>A0A2H0Y3K7_UNCSA</name>
<reference evidence="14 15" key="1">
    <citation type="submission" date="2017-09" db="EMBL/GenBank/DDBJ databases">
        <title>Depth-based differentiation of microbial function through sediment-hosted aquifers and enrichment of novel symbionts in the deep terrestrial subsurface.</title>
        <authorList>
            <person name="Probst A.J."/>
            <person name="Ladd B."/>
            <person name="Jarett J.K."/>
            <person name="Geller-Mcgrath D.E."/>
            <person name="Sieber C.M."/>
            <person name="Emerson J.B."/>
            <person name="Anantharaman K."/>
            <person name="Thomas B.C."/>
            <person name="Malmstrom R."/>
            <person name="Stieglmeier M."/>
            <person name="Klingl A."/>
            <person name="Woyke T."/>
            <person name="Ryan C.M."/>
            <person name="Banfield J.F."/>
        </authorList>
    </citation>
    <scope>NUCLEOTIDE SEQUENCE [LARGE SCALE GENOMIC DNA]</scope>
    <source>
        <strain evidence="14">CG08_land_8_20_14_0_20_45_16</strain>
    </source>
</reference>
<keyword evidence="7 12" id="KW-0812">Transmembrane</keyword>
<evidence type="ECO:0000256" key="7">
    <source>
        <dbReference type="ARBA" id="ARBA00022692"/>
    </source>
</evidence>
<keyword evidence="5" id="KW-0997">Cell inner membrane</keyword>
<evidence type="ECO:0000256" key="8">
    <source>
        <dbReference type="ARBA" id="ARBA00022985"/>
    </source>
</evidence>
<comment type="subcellular location">
    <subcellularLocation>
        <location evidence="1">Cell membrane</location>
        <topology evidence="1">Multi-pass membrane protein</topology>
    </subcellularLocation>
</comment>
<proteinExistence type="inferred from homology"/>
<dbReference type="InterPro" id="IPR000390">
    <property type="entry name" value="Small_drug/metabolite_transptr"/>
</dbReference>
<dbReference type="InterPro" id="IPR000620">
    <property type="entry name" value="EamA_dom"/>
</dbReference>
<dbReference type="Gene3D" id="1.10.3730.20">
    <property type="match status" value="1"/>
</dbReference>
<feature type="transmembrane region" description="Helical" evidence="12">
    <location>
        <begin position="100"/>
        <end position="117"/>
    </location>
</feature>
<dbReference type="Pfam" id="PF00892">
    <property type="entry name" value="EamA"/>
    <property type="match status" value="1"/>
</dbReference>
<dbReference type="AlphaFoldDB" id="A0A2H0Y3K7"/>
<dbReference type="SUPFAM" id="SSF103481">
    <property type="entry name" value="Multidrug resistance efflux transporter EmrE"/>
    <property type="match status" value="1"/>
</dbReference>
<evidence type="ECO:0000313" key="14">
    <source>
        <dbReference type="EMBL" id="PIS31500.1"/>
    </source>
</evidence>
<keyword evidence="3" id="KW-1003">Cell membrane</keyword>
<evidence type="ECO:0000256" key="5">
    <source>
        <dbReference type="ARBA" id="ARBA00022519"/>
    </source>
</evidence>
<evidence type="ECO:0000256" key="12">
    <source>
        <dbReference type="SAM" id="Phobius"/>
    </source>
</evidence>
<evidence type="ECO:0000256" key="9">
    <source>
        <dbReference type="ARBA" id="ARBA00022989"/>
    </source>
</evidence>
<evidence type="ECO:0000259" key="13">
    <source>
        <dbReference type="Pfam" id="PF00892"/>
    </source>
</evidence>
<keyword evidence="6" id="KW-0441">Lipid A biosynthesis</keyword>
<keyword evidence="8" id="KW-0448">Lipopolysaccharide biosynthesis</keyword>
<comment type="similarity">
    <text evidence="2">Belongs to the EamA transporter family.</text>
</comment>
<accession>A0A2H0Y3K7</accession>
<evidence type="ECO:0000256" key="4">
    <source>
        <dbReference type="ARBA" id="ARBA00022516"/>
    </source>
</evidence>
<feature type="transmembrane region" description="Helical" evidence="12">
    <location>
        <begin position="45"/>
        <end position="67"/>
    </location>
</feature>
<feature type="domain" description="EamA" evidence="13">
    <location>
        <begin position="48"/>
        <end position="117"/>
    </location>
</feature>
<gene>
    <name evidence="14" type="ORF">COT42_00965</name>
</gene>
<evidence type="ECO:0000313" key="15">
    <source>
        <dbReference type="Proteomes" id="UP000231343"/>
    </source>
</evidence>
<evidence type="ECO:0000256" key="1">
    <source>
        <dbReference type="ARBA" id="ARBA00004651"/>
    </source>
</evidence>
<dbReference type="PANTHER" id="PTHR30561">
    <property type="entry name" value="SMR FAMILY PROTON-DEPENDENT DRUG EFFLUX TRANSPORTER SUGE"/>
    <property type="match status" value="1"/>
</dbReference>
<comment type="caution">
    <text evidence="14">The sequence shown here is derived from an EMBL/GenBank/DDBJ whole genome shotgun (WGS) entry which is preliminary data.</text>
</comment>
<evidence type="ECO:0000256" key="11">
    <source>
        <dbReference type="ARBA" id="ARBA00023136"/>
    </source>
</evidence>
<dbReference type="GO" id="GO:0009103">
    <property type="term" value="P:lipopolysaccharide biosynthetic process"/>
    <property type="evidence" value="ECO:0007669"/>
    <property type="project" value="UniProtKB-KW"/>
</dbReference>
<dbReference type="Proteomes" id="UP000231343">
    <property type="component" value="Unassembled WGS sequence"/>
</dbReference>
<keyword evidence="9 12" id="KW-1133">Transmembrane helix</keyword>
<feature type="transmembrane region" description="Helical" evidence="12">
    <location>
        <begin position="74"/>
        <end position="94"/>
    </location>
</feature>
<keyword evidence="10" id="KW-0443">Lipid metabolism</keyword>
<organism evidence="14 15">
    <name type="scientific">Candidatus Saganbacteria bacterium CG08_land_8_20_14_0_20_45_16</name>
    <dbReference type="NCBI Taxonomy" id="2014293"/>
    <lineage>
        <taxon>Bacteria</taxon>
        <taxon>Bacillati</taxon>
        <taxon>Saganbacteria</taxon>
    </lineage>
</organism>
<dbReference type="EMBL" id="PEYM01000012">
    <property type="protein sequence ID" value="PIS31500.1"/>
    <property type="molecule type" value="Genomic_DNA"/>
</dbReference>
<keyword evidence="11 12" id="KW-0472">Membrane</keyword>
<evidence type="ECO:0000256" key="2">
    <source>
        <dbReference type="ARBA" id="ARBA00007362"/>
    </source>
</evidence>
<evidence type="ECO:0000256" key="3">
    <source>
        <dbReference type="ARBA" id="ARBA00022475"/>
    </source>
</evidence>
<sequence length="119" mass="13250">MINYVLFATSLLLAVTGQLLMKKGMNAFGAFPINQMLQKIIPMFMNPYVFFGFACFGLSSIFWLAVLSRFEISMVYPMVSLAYVVVAIASLILFKENVTLIRWVGIGVILLGVVLISRS</sequence>
<protein>
    <recommendedName>
        <fullName evidence="13">EamA domain-containing protein</fullName>
    </recommendedName>
</protein>
<keyword evidence="4" id="KW-0444">Lipid biosynthesis</keyword>
<dbReference type="GO" id="GO:0022857">
    <property type="term" value="F:transmembrane transporter activity"/>
    <property type="evidence" value="ECO:0007669"/>
    <property type="project" value="InterPro"/>
</dbReference>
<evidence type="ECO:0000256" key="10">
    <source>
        <dbReference type="ARBA" id="ARBA00023098"/>
    </source>
</evidence>
<dbReference type="PANTHER" id="PTHR30561:SF9">
    <property type="entry name" value="4-AMINO-4-DEOXY-L-ARABINOSE-PHOSPHOUNDECAPRENOL FLIPPASE SUBUNIT ARNF-RELATED"/>
    <property type="match status" value="1"/>
</dbReference>